<sequence length="137" mass="14458">MDQQWFARPKRKGYITLVSVLVASAVALSVGVSLILWGTGFTKTSLSLKQSHQAKALADACAEEALQQIQDSGSFTGSATIPLGQGSCSYTVTDLGAQNRLLIASGTVGAAVRRIQISIDQVSPTVNVTSWQEVVSF</sequence>
<dbReference type="Proteomes" id="UP000051297">
    <property type="component" value="Unassembled WGS sequence"/>
</dbReference>
<accession>A0A0T5ZXS5</accession>
<feature type="transmembrane region" description="Helical" evidence="1">
    <location>
        <begin position="12"/>
        <end position="37"/>
    </location>
</feature>
<comment type="caution">
    <text evidence="2">The sequence shown here is derived from an EMBL/GenBank/DDBJ whole genome shotgun (WGS) entry which is preliminary data.</text>
</comment>
<evidence type="ECO:0000256" key="1">
    <source>
        <dbReference type="SAM" id="Phobius"/>
    </source>
</evidence>
<keyword evidence="1" id="KW-0472">Membrane</keyword>
<organism evidence="2 3">
    <name type="scientific">candidate division WWE3 bacterium CSP1-7</name>
    <dbReference type="NCBI Taxonomy" id="1576480"/>
    <lineage>
        <taxon>Bacteria</taxon>
        <taxon>Katanobacteria</taxon>
    </lineage>
</organism>
<keyword evidence="1" id="KW-0812">Transmembrane</keyword>
<reference evidence="2 3" key="1">
    <citation type="submission" date="2015-05" db="EMBL/GenBank/DDBJ databases">
        <title>Critical biogeochemical functions in the subsurface are associated with bacteria from new phyla and little studied lineages.</title>
        <authorList>
            <person name="Hug L.A."/>
            <person name="Thomas B.C."/>
            <person name="Sharon I."/>
            <person name="Brown C.T."/>
            <person name="Sharma R."/>
            <person name="Hettich R.L."/>
            <person name="Wilkins M.J."/>
            <person name="Williams K.H."/>
            <person name="Singh A."/>
            <person name="Banfield J.F."/>
        </authorList>
    </citation>
    <scope>NUCLEOTIDE SEQUENCE [LARGE SCALE GENOMIC DNA]</scope>
    <source>
        <strain evidence="2">CSP1-7</strain>
    </source>
</reference>
<evidence type="ECO:0000313" key="3">
    <source>
        <dbReference type="Proteomes" id="UP000051297"/>
    </source>
</evidence>
<gene>
    <name evidence="2" type="ORF">XU08_C0002G0055</name>
</gene>
<dbReference type="STRING" id="1576480.XU08_C0002G0055"/>
<keyword evidence="1" id="KW-1133">Transmembrane helix</keyword>
<protein>
    <submittedName>
        <fullName evidence="2">Uncharacterized protein</fullName>
    </submittedName>
</protein>
<name>A0A0T5ZXS5_UNCKA</name>
<proteinExistence type="predicted"/>
<dbReference type="AlphaFoldDB" id="A0A0T5ZXS5"/>
<dbReference type="EMBL" id="LDXK01000002">
    <property type="protein sequence ID" value="KRT67510.1"/>
    <property type="molecule type" value="Genomic_DNA"/>
</dbReference>
<evidence type="ECO:0000313" key="2">
    <source>
        <dbReference type="EMBL" id="KRT67510.1"/>
    </source>
</evidence>